<comment type="caution">
    <text evidence="2">The sequence shown here is derived from an EMBL/GenBank/DDBJ whole genome shotgun (WGS) entry which is preliminary data.</text>
</comment>
<feature type="region of interest" description="Disordered" evidence="1">
    <location>
        <begin position="23"/>
        <end position="68"/>
    </location>
</feature>
<keyword evidence="2" id="KW-0808">Transferase</keyword>
<dbReference type="Pfam" id="PF01019">
    <property type="entry name" value="G_glu_transpept"/>
    <property type="match status" value="1"/>
</dbReference>
<sequence>TKELLSQRFADARACLIRDDRALTSPLAPGDPRHPERCGSGGTAAPTTFEGENTTHLTTADKWGNVVA</sequence>
<reference evidence="2" key="1">
    <citation type="submission" date="2020-01" db="EMBL/GenBank/DDBJ databases">
        <title>Insect and environment-associated Actinomycetes.</title>
        <authorList>
            <person name="Currrie C."/>
            <person name="Chevrette M."/>
            <person name="Carlson C."/>
            <person name="Stubbendieck R."/>
            <person name="Wendt-Pienkowski E."/>
        </authorList>
    </citation>
    <scope>NUCLEOTIDE SEQUENCE</scope>
    <source>
        <strain evidence="2">SID7499</strain>
    </source>
</reference>
<organism evidence="2">
    <name type="scientific">Streptomyces sp. SID7499</name>
    <dbReference type="NCBI Taxonomy" id="2706086"/>
    <lineage>
        <taxon>Bacteria</taxon>
        <taxon>Bacillati</taxon>
        <taxon>Actinomycetota</taxon>
        <taxon>Actinomycetes</taxon>
        <taxon>Kitasatosporales</taxon>
        <taxon>Streptomycetaceae</taxon>
        <taxon>Streptomyces</taxon>
    </lineage>
</organism>
<gene>
    <name evidence="2" type="ORF">G3M58_18770</name>
</gene>
<evidence type="ECO:0000313" key="2">
    <source>
        <dbReference type="EMBL" id="NEE08489.1"/>
    </source>
</evidence>
<proteinExistence type="predicted"/>
<dbReference type="GO" id="GO:0016740">
    <property type="term" value="F:transferase activity"/>
    <property type="evidence" value="ECO:0007669"/>
    <property type="project" value="UniProtKB-KW"/>
</dbReference>
<dbReference type="InterPro" id="IPR029055">
    <property type="entry name" value="Ntn_hydrolases_N"/>
</dbReference>
<feature type="non-terminal residue" evidence="2">
    <location>
        <position position="68"/>
    </location>
</feature>
<protein>
    <submittedName>
        <fullName evidence="2">Gamma-glutamyltransferase</fullName>
    </submittedName>
</protein>
<dbReference type="SUPFAM" id="SSF56235">
    <property type="entry name" value="N-terminal nucleophile aminohydrolases (Ntn hydrolases)"/>
    <property type="match status" value="1"/>
</dbReference>
<dbReference type="EMBL" id="JAAGMN010001913">
    <property type="protein sequence ID" value="NEE08489.1"/>
    <property type="molecule type" value="Genomic_DNA"/>
</dbReference>
<feature type="non-terminal residue" evidence="2">
    <location>
        <position position="1"/>
    </location>
</feature>
<accession>A0A6G3WSI4</accession>
<evidence type="ECO:0000256" key="1">
    <source>
        <dbReference type="SAM" id="MobiDB-lite"/>
    </source>
</evidence>
<name>A0A6G3WSI4_9ACTN</name>
<dbReference type="AlphaFoldDB" id="A0A6G3WSI4"/>